<dbReference type="Gene3D" id="1.20.245.10">
    <property type="entry name" value="Lipoxygenase-1, Domain 5"/>
    <property type="match status" value="1"/>
</dbReference>
<dbReference type="AlphaFoldDB" id="A0AAD9I506"/>
<organism evidence="1 2">
    <name type="scientific">Phyllachora maydis</name>
    <dbReference type="NCBI Taxonomy" id="1825666"/>
    <lineage>
        <taxon>Eukaryota</taxon>
        <taxon>Fungi</taxon>
        <taxon>Dikarya</taxon>
        <taxon>Ascomycota</taxon>
        <taxon>Pezizomycotina</taxon>
        <taxon>Sordariomycetes</taxon>
        <taxon>Sordariomycetidae</taxon>
        <taxon>Phyllachorales</taxon>
        <taxon>Phyllachoraceae</taxon>
        <taxon>Phyllachora</taxon>
    </lineage>
</organism>
<accession>A0AAD9I506</accession>
<reference evidence="1" key="1">
    <citation type="journal article" date="2023" name="Mol. Plant Microbe Interact.">
        <title>Elucidating the Obligate Nature and Biological Capacity of an Invasive Fungal Corn Pathogen.</title>
        <authorList>
            <person name="MacCready J.S."/>
            <person name="Roggenkamp E.M."/>
            <person name="Gdanetz K."/>
            <person name="Chilvers M.I."/>
        </authorList>
    </citation>
    <scope>NUCLEOTIDE SEQUENCE</scope>
    <source>
        <strain evidence="1">PM02</strain>
    </source>
</reference>
<dbReference type="InterPro" id="IPR036226">
    <property type="entry name" value="LipOase_C_sf"/>
</dbReference>
<name>A0AAD9I506_9PEZI</name>
<keyword evidence="2" id="KW-1185">Reference proteome</keyword>
<dbReference type="Proteomes" id="UP001217918">
    <property type="component" value="Unassembled WGS sequence"/>
</dbReference>
<evidence type="ECO:0000313" key="2">
    <source>
        <dbReference type="Proteomes" id="UP001217918"/>
    </source>
</evidence>
<dbReference type="GO" id="GO:0044281">
    <property type="term" value="P:small molecule metabolic process"/>
    <property type="evidence" value="ECO:0007669"/>
    <property type="project" value="UniProtKB-ARBA"/>
</dbReference>
<comment type="caution">
    <text evidence="1">The sequence shown here is derived from an EMBL/GenBank/DDBJ whole genome shotgun (WGS) entry which is preliminary data.</text>
</comment>
<protein>
    <submittedName>
        <fullName evidence="1">Uncharacterized protein</fullName>
    </submittedName>
</protein>
<sequence length="360" mass="39817">MPSIPQGLAARIHDAWDGLVGVKHQMDLDLPAPAPHVAQAQPSQTEILSYPSEKEFLDTLAPDRVRDMCLALYDPGVMNNELLNLKLFSTLDSEGPGHANEPEGGIPRNKKKMFQWSAYLFEDEDKKIPAQYPSHLATGHIPKDQSFTPFGIFSATGILATKKWLVDKSRVVAFADGGYPGAGLTIEDVVAYNKHHRKTGIDISNGGNIGLLDDWYGDRRFADQSLSGTNPTSLTVVLSRWIGEFVQAAKANQEEQWEKALAAADAQALFVQDNSYIRETIGIKDPAAIISTLVPQIIQDIVGLGPDQCHAFIRHHFEHFDWVGNYVPNDLALRGFANTAEGLKSARYRHYPYARNMLAL</sequence>
<gene>
    <name evidence="1" type="ORF">P8C59_005710</name>
</gene>
<dbReference type="EMBL" id="JAQQPM010000004">
    <property type="protein sequence ID" value="KAK2071273.1"/>
    <property type="molecule type" value="Genomic_DNA"/>
</dbReference>
<evidence type="ECO:0000313" key="1">
    <source>
        <dbReference type="EMBL" id="KAK2071273.1"/>
    </source>
</evidence>
<dbReference type="SUPFAM" id="SSF48484">
    <property type="entry name" value="Lipoxigenase"/>
    <property type="match status" value="1"/>
</dbReference>
<proteinExistence type="predicted"/>